<evidence type="ECO:0000259" key="1">
    <source>
        <dbReference type="Pfam" id="PF00149"/>
    </source>
</evidence>
<protein>
    <submittedName>
        <fullName evidence="2">Serine/threonine-protein phosphatase</fullName>
    </submittedName>
</protein>
<dbReference type="InterPro" id="IPR050126">
    <property type="entry name" value="Ap4A_hydrolase"/>
</dbReference>
<evidence type="ECO:0000313" key="3">
    <source>
        <dbReference type="Proteomes" id="UP000078225"/>
    </source>
</evidence>
<dbReference type="OrthoDB" id="5296354at2"/>
<dbReference type="PANTHER" id="PTHR42850:SF10">
    <property type="entry name" value="SERINE_THREONINE-PROTEIN PHOSPHATASE 1"/>
    <property type="match status" value="1"/>
</dbReference>
<dbReference type="GO" id="GO:0008803">
    <property type="term" value="F:bis(5'-nucleosyl)-tetraphosphatase (symmetrical) activity"/>
    <property type="evidence" value="ECO:0007669"/>
    <property type="project" value="TreeGrafter"/>
</dbReference>
<accession>A0A1B7L8J1</accession>
<dbReference type="GO" id="GO:0110154">
    <property type="term" value="P:RNA decapping"/>
    <property type="evidence" value="ECO:0007669"/>
    <property type="project" value="TreeGrafter"/>
</dbReference>
<reference evidence="3" key="1">
    <citation type="submission" date="2016-05" db="EMBL/GenBank/DDBJ databases">
        <authorList>
            <person name="Behera P."/>
            <person name="Vaishampayan P."/>
            <person name="Singh N."/>
            <person name="Raina V."/>
            <person name="Suar M."/>
            <person name="Pattnaik A."/>
            <person name="Rastogi G."/>
        </authorList>
    </citation>
    <scope>NUCLEOTIDE SEQUENCE [LARGE SCALE GENOMIC DNA]</scope>
    <source>
        <strain evidence="3">MP23</strain>
    </source>
</reference>
<dbReference type="InterPro" id="IPR029052">
    <property type="entry name" value="Metallo-depent_PP-like"/>
</dbReference>
<keyword evidence="3" id="KW-1185">Reference proteome</keyword>
<name>A0A1B7L8J1_9ENTR</name>
<dbReference type="Proteomes" id="UP000078225">
    <property type="component" value="Unassembled WGS sequence"/>
</dbReference>
<dbReference type="Gene3D" id="3.60.21.10">
    <property type="match status" value="1"/>
</dbReference>
<dbReference type="AlphaFoldDB" id="A0A1B7L8J1"/>
<organism evidence="2 3">
    <name type="scientific">Mangrovibacter phragmitis</name>
    <dbReference type="NCBI Taxonomy" id="1691903"/>
    <lineage>
        <taxon>Bacteria</taxon>
        <taxon>Pseudomonadati</taxon>
        <taxon>Pseudomonadota</taxon>
        <taxon>Gammaproteobacteria</taxon>
        <taxon>Enterobacterales</taxon>
        <taxon>Enterobacteriaceae</taxon>
        <taxon>Mangrovibacter</taxon>
    </lineage>
</organism>
<dbReference type="PANTHER" id="PTHR42850">
    <property type="entry name" value="METALLOPHOSPHOESTERASE"/>
    <property type="match status" value="1"/>
</dbReference>
<comment type="caution">
    <text evidence="2">The sequence shown here is derived from an EMBL/GenBank/DDBJ whole genome shotgun (WGS) entry which is preliminary data.</text>
</comment>
<dbReference type="GO" id="GO:0016791">
    <property type="term" value="F:phosphatase activity"/>
    <property type="evidence" value="ECO:0007669"/>
    <property type="project" value="TreeGrafter"/>
</dbReference>
<dbReference type="SUPFAM" id="SSF56300">
    <property type="entry name" value="Metallo-dependent phosphatases"/>
    <property type="match status" value="1"/>
</dbReference>
<sequence>MYQRIDGRNWRHIYLVGDLHGCLAQFAGQLRKVCFDPWQDLVISVGDLIDRGPDSPGCLALIGKPWFRAVQGNHEVMALNSLNDTGYDTESGFLWEMNGGRWFRQLNEVQKQQAEKLFQRCKHLPLIIELLVQDKRIIIAHADYPLAHWVWQADVDPGLVVWSRERLQRNIQGKGEPIEGADAFYFGHTPLKTPLRFFNQHYIDTGAVFGNTLTLVAVQ</sequence>
<evidence type="ECO:0000313" key="2">
    <source>
        <dbReference type="EMBL" id="OAT78541.1"/>
    </source>
</evidence>
<proteinExistence type="predicted"/>
<feature type="domain" description="Calcineurin-like phosphoesterase" evidence="1">
    <location>
        <begin position="12"/>
        <end position="189"/>
    </location>
</feature>
<dbReference type="EMBL" id="LYRP01000001">
    <property type="protein sequence ID" value="OAT78541.1"/>
    <property type="molecule type" value="Genomic_DNA"/>
</dbReference>
<dbReference type="RefSeq" id="WP_064594140.1">
    <property type="nucleotide sequence ID" value="NZ_LYRP01000001.1"/>
</dbReference>
<dbReference type="Pfam" id="PF00149">
    <property type="entry name" value="Metallophos"/>
    <property type="match status" value="1"/>
</dbReference>
<gene>
    <name evidence="2" type="ORF">A9B99_02090</name>
</gene>
<dbReference type="GO" id="GO:0005737">
    <property type="term" value="C:cytoplasm"/>
    <property type="evidence" value="ECO:0007669"/>
    <property type="project" value="TreeGrafter"/>
</dbReference>
<dbReference type="STRING" id="1691903.A9B99_02090"/>
<dbReference type="InterPro" id="IPR004843">
    <property type="entry name" value="Calcineurin-like_PHP"/>
</dbReference>